<feature type="compositionally biased region" description="Low complexity" evidence="1">
    <location>
        <begin position="171"/>
        <end position="187"/>
    </location>
</feature>
<proteinExistence type="predicted"/>
<protein>
    <submittedName>
        <fullName evidence="2">Uncharacterized protein</fullName>
    </submittedName>
</protein>
<evidence type="ECO:0000313" key="2">
    <source>
        <dbReference type="EMBL" id="BFO15573.1"/>
    </source>
</evidence>
<gene>
    <name evidence="2" type="ORF">SHKM778_19610</name>
</gene>
<evidence type="ECO:0000256" key="1">
    <source>
        <dbReference type="SAM" id="MobiDB-lite"/>
    </source>
</evidence>
<accession>A0AAT9HDV3</accession>
<sequence>MEGLGEVAPYPALGVEQTEPAGDVDAFLEERGGLLGAADAFEDGRQVHIGASHHHVHAQFGRPVLDLVHPGKPGFDVAGVDDEAAEGEPGVEFDVVSADHAGVLDGAFGGGHGVRAGFVQHGPAGGGGEDLGVHLGRGSPRTRSCAVPSSAQPSPRARDWVIRERCTQNQAARRGPGPPRGGAAPVW</sequence>
<feature type="compositionally biased region" description="Basic and acidic residues" evidence="1">
    <location>
        <begin position="156"/>
        <end position="166"/>
    </location>
</feature>
<name>A0AAT9HDV3_9ACTN</name>
<reference evidence="2" key="2">
    <citation type="submission" date="2024-07" db="EMBL/GenBank/DDBJ databases">
        <title>Streptomyces haneummycinica sp. nov., a new antibiotic-producing actinobacterium isolated from marine sediment.</title>
        <authorList>
            <person name="Uemura M."/>
            <person name="Hamada M."/>
            <person name="Hirano S."/>
            <person name="Kobayashi K."/>
            <person name="Ohshiro T."/>
            <person name="Kobayashi T."/>
            <person name="Terahara T."/>
        </authorList>
    </citation>
    <scope>NUCLEOTIDE SEQUENCE</scope>
    <source>
        <strain evidence="2">KM77-8</strain>
    </source>
</reference>
<dbReference type="EMBL" id="AP035768">
    <property type="protein sequence ID" value="BFO15573.1"/>
    <property type="molecule type" value="Genomic_DNA"/>
</dbReference>
<reference evidence="2" key="1">
    <citation type="submission" date="2024-06" db="EMBL/GenBank/DDBJ databases">
        <authorList>
            <consortium name="consrtm"/>
            <person name="Uemura M."/>
            <person name="Terahara T."/>
        </authorList>
    </citation>
    <scope>NUCLEOTIDE SEQUENCE</scope>
    <source>
        <strain evidence="2">KM77-8</strain>
    </source>
</reference>
<feature type="region of interest" description="Disordered" evidence="1">
    <location>
        <begin position="136"/>
        <end position="187"/>
    </location>
</feature>
<dbReference type="AlphaFoldDB" id="A0AAT9HDV3"/>
<organism evidence="2">
    <name type="scientific">Streptomyces haneummycinicus</name>
    <dbReference type="NCBI Taxonomy" id="3074435"/>
    <lineage>
        <taxon>Bacteria</taxon>
        <taxon>Bacillati</taxon>
        <taxon>Actinomycetota</taxon>
        <taxon>Actinomycetes</taxon>
        <taxon>Kitasatosporales</taxon>
        <taxon>Streptomycetaceae</taxon>
        <taxon>Streptomyces</taxon>
    </lineage>
</organism>